<organism evidence="2 3">
    <name type="scientific">Trypanosoma brucei gambiense (strain MHOM/CI/86/DAL972)</name>
    <dbReference type="NCBI Taxonomy" id="679716"/>
    <lineage>
        <taxon>Eukaryota</taxon>
        <taxon>Discoba</taxon>
        <taxon>Euglenozoa</taxon>
        <taxon>Kinetoplastea</taxon>
        <taxon>Metakinetoplastina</taxon>
        <taxon>Trypanosomatida</taxon>
        <taxon>Trypanosomatidae</taxon>
        <taxon>Trypanosoma</taxon>
    </lineage>
</organism>
<feature type="region of interest" description="Disordered" evidence="1">
    <location>
        <begin position="28"/>
        <end position="54"/>
    </location>
</feature>
<protein>
    <submittedName>
        <fullName evidence="2">Uncharacterized protein</fullName>
    </submittedName>
</protein>
<name>D0A600_TRYB9</name>
<sequence length="120" mass="13473">MSNKMIQISSTHRYTRNPCYDTKIAHNSRASVSSAASGRLNRGKSLSPPPPNLSLGETRLFTRHTPLACVLKALRISYGKGRKILIKDLLKPRFCSIILLHTPTRTFAFTRICMLFSQTP</sequence>
<dbReference type="GeneID" id="23867185"/>
<evidence type="ECO:0000313" key="2">
    <source>
        <dbReference type="EMBL" id="CBH17101.1"/>
    </source>
</evidence>
<evidence type="ECO:0000256" key="1">
    <source>
        <dbReference type="SAM" id="MobiDB-lite"/>
    </source>
</evidence>
<dbReference type="RefSeq" id="XP_011779365.1">
    <property type="nucleotide sequence ID" value="XM_011781063.1"/>
</dbReference>
<feature type="compositionally biased region" description="Low complexity" evidence="1">
    <location>
        <begin position="28"/>
        <end position="37"/>
    </location>
</feature>
<reference evidence="3" key="1">
    <citation type="journal article" date="2010" name="PLoS Negl. Trop. Dis.">
        <title>The genome sequence of Trypanosoma brucei gambiense, causative agent of chronic human african trypanosomiasis.</title>
        <authorList>
            <person name="Jackson A.P."/>
            <person name="Sanders M."/>
            <person name="Berry A."/>
            <person name="McQuillan J."/>
            <person name="Aslett M.A."/>
            <person name="Quail M.A."/>
            <person name="Chukualim B."/>
            <person name="Capewell P."/>
            <person name="MacLeod A."/>
            <person name="Melville S.E."/>
            <person name="Gibson W."/>
            <person name="Barry J.D."/>
            <person name="Berriman M."/>
            <person name="Hertz-Fowler C."/>
        </authorList>
    </citation>
    <scope>NUCLEOTIDE SEQUENCE [LARGE SCALE GENOMIC DNA]</scope>
    <source>
        <strain evidence="3">MHOM/CI/86/DAL972</strain>
    </source>
</reference>
<gene>
    <name evidence="2" type="ORF">TbgDal_XI2180</name>
</gene>
<dbReference type="Proteomes" id="UP000002316">
    <property type="component" value="Chromosome 11"/>
</dbReference>
<accession>D0A600</accession>
<dbReference type="KEGG" id="tbg:TbgDal_XI2180"/>
<dbReference type="AlphaFoldDB" id="D0A600"/>
<evidence type="ECO:0000313" key="3">
    <source>
        <dbReference type="Proteomes" id="UP000002316"/>
    </source>
</evidence>
<dbReference type="EMBL" id="FN554974">
    <property type="protein sequence ID" value="CBH17101.1"/>
    <property type="molecule type" value="Genomic_DNA"/>
</dbReference>
<proteinExistence type="predicted"/>